<gene>
    <name evidence="1" type="ORF">LRS13_18800</name>
</gene>
<evidence type="ECO:0000313" key="2">
    <source>
        <dbReference type="Proteomes" id="UP001058860"/>
    </source>
</evidence>
<dbReference type="Proteomes" id="UP001058860">
    <property type="component" value="Chromosome"/>
</dbReference>
<dbReference type="EMBL" id="CP088295">
    <property type="protein sequence ID" value="UUY02718.1"/>
    <property type="molecule type" value="Genomic_DNA"/>
</dbReference>
<name>A0ABY5PDM0_9ACTN</name>
<keyword evidence="2" id="KW-1185">Reference proteome</keyword>
<proteinExistence type="predicted"/>
<protein>
    <recommendedName>
        <fullName evidence="3">Ketohydroxyglutarate aldolase</fullName>
    </recommendedName>
</protein>
<accession>A0ABY5PDM0</accession>
<reference evidence="2" key="1">
    <citation type="submission" date="2021-11" db="EMBL/GenBank/DDBJ databases">
        <title>Cultivation dependent microbiological survey of springs from the worlds oldest radium mine currently devoted to the extraction of radon-saturated water.</title>
        <authorList>
            <person name="Kapinusova G."/>
            <person name="Smrhova T."/>
            <person name="Strejcek M."/>
            <person name="Suman J."/>
            <person name="Jani K."/>
            <person name="Pajer P."/>
            <person name="Uhlik O."/>
        </authorList>
    </citation>
    <scope>NUCLEOTIDE SEQUENCE [LARGE SCALE GENOMIC DNA]</scope>
    <source>
        <strain evidence="2">J379</strain>
    </source>
</reference>
<sequence>MTSDQPPAIDVVVTIDPDAVSVVTGLREAGMQVRETLTSAGVVTGSAAPDALAALRAVDGVQAVEPSRDVSIPPPEAPLQ</sequence>
<dbReference type="RefSeq" id="WP_353863240.1">
    <property type="nucleotide sequence ID" value="NZ_CP088295.1"/>
</dbReference>
<organism evidence="1 2">
    <name type="scientific">Svornostia abyssi</name>
    <dbReference type="NCBI Taxonomy" id="2898438"/>
    <lineage>
        <taxon>Bacteria</taxon>
        <taxon>Bacillati</taxon>
        <taxon>Actinomycetota</taxon>
        <taxon>Thermoleophilia</taxon>
        <taxon>Solirubrobacterales</taxon>
        <taxon>Baekduiaceae</taxon>
        <taxon>Svornostia</taxon>
    </lineage>
</organism>
<evidence type="ECO:0000313" key="1">
    <source>
        <dbReference type="EMBL" id="UUY02718.1"/>
    </source>
</evidence>
<evidence type="ECO:0008006" key="3">
    <source>
        <dbReference type="Google" id="ProtNLM"/>
    </source>
</evidence>